<gene>
    <name evidence="1" type="ORF">FloV-SA2_00314</name>
</gene>
<protein>
    <submittedName>
        <fullName evidence="1">Uncharacterized protein</fullName>
    </submittedName>
</protein>
<accession>A0AB39JFD2</accession>
<organism evidence="1">
    <name type="scientific">Florenciella sp. virus SA2</name>
    <dbReference type="NCBI Taxonomy" id="3240092"/>
    <lineage>
        <taxon>Viruses</taxon>
    </lineage>
</organism>
<dbReference type="EMBL" id="PP542043">
    <property type="protein sequence ID" value="XDO02133.1"/>
    <property type="molecule type" value="Genomic_DNA"/>
</dbReference>
<evidence type="ECO:0000313" key="1">
    <source>
        <dbReference type="EMBL" id="XDO02133.1"/>
    </source>
</evidence>
<sequence>MDKKIESEIDCGFELILDIRSNVKVKIEKIEKIKNTIKENYIEFIKKETKHYFGLDSVHFQNKLIELEYTNILQMYNYINNRIYGDYYKLFMLMKSYLEDKLTSNQYNSIKEFQKKTYPIYKDLDVYKPYDFDIINNIHQDVIHIIKIVEDFWKTNEETIKQNQTNLYSGINIDNYIINQEHMNEELYNTNNLYKKYIHVYHKFHNNVLNNFLEKINIFFNQINIHIGESNSAYDTNFHEECNEIFDFTEN</sequence>
<reference evidence="1" key="1">
    <citation type="submission" date="2024-03" db="EMBL/GenBank/DDBJ databases">
        <title>Eukaryotic viruses encode the ribosomal protein eL40.</title>
        <authorList>
            <person name="Thomy J."/>
            <person name="Schvarcz C.R."/>
            <person name="McBeain K.A."/>
            <person name="Edwards K.F."/>
            <person name="Steward G.F."/>
        </authorList>
    </citation>
    <scope>NUCLEOTIDE SEQUENCE</scope>
    <source>
        <strain evidence="1">FloV-SA2</strain>
    </source>
</reference>
<name>A0AB39JFD2_9VIRU</name>
<proteinExistence type="predicted"/>